<sequence length="380" mass="40995">MVAPCAAASRAAMSFTSRAKGSSARRALSARASPNARVASPRGAVAVRAAVNAETDTILVLGCKERVAQCVADQLSKNERSAGTKVRVCLPRSCYEGVKNPLDAMAKELVYPDRPMIECLSALEDVECVDMGAGGSSGGAYDAARRDATHVVIANEYAPDLLESVETFIADVRAGKCPRLKRLVVMTHIGVERRDVDPFKFMNRATRVGTGIIGQKSKPGGAPLDRWHDAEELVRAAVPREKDAAAAAGAWTYTIIRVGDLRGNGPTSVTYGDAMLTLVDNAFDVRMQDIEIEEGDQFEGFTKRQSVAAVMNRMLTTTQFKVQNNEYSVISTGPVDRERRKGWDVARGRSPPPIEDKVVDEELQGKEEEEAVPEGAAVPT</sequence>
<dbReference type="OrthoDB" id="419598at2759"/>
<dbReference type="AlphaFoldDB" id="C1MTX9"/>
<dbReference type="GeneID" id="9684840"/>
<dbReference type="Proteomes" id="UP000001876">
    <property type="component" value="Unassembled WGS sequence"/>
</dbReference>
<accession>C1MTX9</accession>
<dbReference type="KEGG" id="mpp:MICPUCDRAFT_47461"/>
<dbReference type="OMA" id="MTHIGVE"/>
<proteinExistence type="predicted"/>
<feature type="compositionally biased region" description="Basic and acidic residues" evidence="1">
    <location>
        <begin position="338"/>
        <end position="347"/>
    </location>
</feature>
<dbReference type="EMBL" id="GG663740">
    <property type="protein sequence ID" value="EEH56230.1"/>
    <property type="molecule type" value="Genomic_DNA"/>
</dbReference>
<feature type="compositionally biased region" description="Acidic residues" evidence="1">
    <location>
        <begin position="358"/>
        <end position="372"/>
    </location>
</feature>
<keyword evidence="3" id="KW-1185">Reference proteome</keyword>
<name>C1MTX9_MICPC</name>
<dbReference type="RefSeq" id="XP_003059098.1">
    <property type="nucleotide sequence ID" value="XM_003059052.1"/>
</dbReference>
<evidence type="ECO:0000256" key="1">
    <source>
        <dbReference type="SAM" id="MobiDB-lite"/>
    </source>
</evidence>
<evidence type="ECO:0000313" key="2">
    <source>
        <dbReference type="EMBL" id="EEH56230.1"/>
    </source>
</evidence>
<gene>
    <name evidence="2" type="ORF">MICPUCDRAFT_47461</name>
</gene>
<feature type="region of interest" description="Disordered" evidence="1">
    <location>
        <begin position="338"/>
        <end position="380"/>
    </location>
</feature>
<reference evidence="2 3" key="1">
    <citation type="journal article" date="2009" name="Science">
        <title>Green evolution and dynamic adaptations revealed by genomes of the marine picoeukaryotes Micromonas.</title>
        <authorList>
            <person name="Worden A.Z."/>
            <person name="Lee J.H."/>
            <person name="Mock T."/>
            <person name="Rouze P."/>
            <person name="Simmons M.P."/>
            <person name="Aerts A.L."/>
            <person name="Allen A.E."/>
            <person name="Cuvelier M.L."/>
            <person name="Derelle E."/>
            <person name="Everett M.V."/>
            <person name="Foulon E."/>
            <person name="Grimwood J."/>
            <person name="Gundlach H."/>
            <person name="Henrissat B."/>
            <person name="Napoli C."/>
            <person name="McDonald S.M."/>
            <person name="Parker M.S."/>
            <person name="Rombauts S."/>
            <person name="Salamov A."/>
            <person name="Von Dassow P."/>
            <person name="Badger J.H."/>
            <person name="Coutinho P.M."/>
            <person name="Demir E."/>
            <person name="Dubchak I."/>
            <person name="Gentemann C."/>
            <person name="Eikrem W."/>
            <person name="Gready J.E."/>
            <person name="John U."/>
            <person name="Lanier W."/>
            <person name="Lindquist E.A."/>
            <person name="Lucas S."/>
            <person name="Mayer K.F."/>
            <person name="Moreau H."/>
            <person name="Not F."/>
            <person name="Otillar R."/>
            <person name="Panaud O."/>
            <person name="Pangilinan J."/>
            <person name="Paulsen I."/>
            <person name="Piegu B."/>
            <person name="Poliakov A."/>
            <person name="Robbens S."/>
            <person name="Schmutz J."/>
            <person name="Toulza E."/>
            <person name="Wyss T."/>
            <person name="Zelensky A."/>
            <person name="Zhou K."/>
            <person name="Armbrust E.V."/>
            <person name="Bhattacharya D."/>
            <person name="Goodenough U.W."/>
            <person name="Van de Peer Y."/>
            <person name="Grigoriev I.V."/>
        </authorList>
    </citation>
    <scope>NUCLEOTIDE SEQUENCE [LARGE SCALE GENOMIC DNA]</scope>
    <source>
        <strain evidence="2 3">CCMP1545</strain>
    </source>
</reference>
<protein>
    <submittedName>
        <fullName evidence="2">Predicted protein</fullName>
    </submittedName>
</protein>
<organism evidence="3">
    <name type="scientific">Micromonas pusilla (strain CCMP1545)</name>
    <name type="common">Picoplanktonic green alga</name>
    <dbReference type="NCBI Taxonomy" id="564608"/>
    <lineage>
        <taxon>Eukaryota</taxon>
        <taxon>Viridiplantae</taxon>
        <taxon>Chlorophyta</taxon>
        <taxon>Mamiellophyceae</taxon>
        <taxon>Mamiellales</taxon>
        <taxon>Mamiellaceae</taxon>
        <taxon>Micromonas</taxon>
    </lineage>
</organism>
<evidence type="ECO:0000313" key="3">
    <source>
        <dbReference type="Proteomes" id="UP000001876"/>
    </source>
</evidence>